<accession>A0A2P5CNZ6</accession>
<sequence length="85" mass="9236">ERRGPSLDVIIGGASTPFKKCSRMFLKTMRGLSLLDGGVSHLNSIRITNENATLEAEEGALAWQVGTLTIKTSERDRFEPATSNS</sequence>
<dbReference type="EMBL" id="JXTB01000110">
    <property type="protein sequence ID" value="PON62767.1"/>
    <property type="molecule type" value="Genomic_DNA"/>
</dbReference>
<evidence type="ECO:0000313" key="2">
    <source>
        <dbReference type="Proteomes" id="UP000237105"/>
    </source>
</evidence>
<comment type="caution">
    <text evidence="1">The sequence shown here is derived from an EMBL/GenBank/DDBJ whole genome shotgun (WGS) entry which is preliminary data.</text>
</comment>
<evidence type="ECO:0000313" key="1">
    <source>
        <dbReference type="EMBL" id="PON62767.1"/>
    </source>
</evidence>
<organism evidence="1 2">
    <name type="scientific">Parasponia andersonii</name>
    <name type="common">Sponia andersonii</name>
    <dbReference type="NCBI Taxonomy" id="3476"/>
    <lineage>
        <taxon>Eukaryota</taxon>
        <taxon>Viridiplantae</taxon>
        <taxon>Streptophyta</taxon>
        <taxon>Embryophyta</taxon>
        <taxon>Tracheophyta</taxon>
        <taxon>Spermatophyta</taxon>
        <taxon>Magnoliopsida</taxon>
        <taxon>eudicotyledons</taxon>
        <taxon>Gunneridae</taxon>
        <taxon>Pentapetalae</taxon>
        <taxon>rosids</taxon>
        <taxon>fabids</taxon>
        <taxon>Rosales</taxon>
        <taxon>Cannabaceae</taxon>
        <taxon>Parasponia</taxon>
    </lineage>
</organism>
<keyword evidence="2" id="KW-1185">Reference proteome</keyword>
<feature type="non-terminal residue" evidence="1">
    <location>
        <position position="1"/>
    </location>
</feature>
<dbReference type="OrthoDB" id="10523363at2759"/>
<name>A0A2P5CNZ6_PARAD</name>
<dbReference type="AlphaFoldDB" id="A0A2P5CNZ6"/>
<reference evidence="2" key="1">
    <citation type="submission" date="2016-06" db="EMBL/GenBank/DDBJ databases">
        <title>Parallel loss of symbiosis genes in relatives of nitrogen-fixing non-legume Parasponia.</title>
        <authorList>
            <person name="Van Velzen R."/>
            <person name="Holmer R."/>
            <person name="Bu F."/>
            <person name="Rutten L."/>
            <person name="Van Zeijl A."/>
            <person name="Liu W."/>
            <person name="Santuari L."/>
            <person name="Cao Q."/>
            <person name="Sharma T."/>
            <person name="Shen D."/>
            <person name="Roswanjaya Y."/>
            <person name="Wardhani T."/>
            <person name="Kalhor M.S."/>
            <person name="Jansen J."/>
            <person name="Van den Hoogen J."/>
            <person name="Gungor B."/>
            <person name="Hartog M."/>
            <person name="Hontelez J."/>
            <person name="Verver J."/>
            <person name="Yang W.-C."/>
            <person name="Schijlen E."/>
            <person name="Repin R."/>
            <person name="Schilthuizen M."/>
            <person name="Schranz E."/>
            <person name="Heidstra R."/>
            <person name="Miyata K."/>
            <person name="Fedorova E."/>
            <person name="Kohlen W."/>
            <person name="Bisseling T."/>
            <person name="Smit S."/>
            <person name="Geurts R."/>
        </authorList>
    </citation>
    <scope>NUCLEOTIDE SEQUENCE [LARGE SCALE GENOMIC DNA]</scope>
    <source>
        <strain evidence="2">cv. WU1-14</strain>
    </source>
</reference>
<protein>
    <submittedName>
        <fullName evidence="1">Uncharacterized protein</fullName>
    </submittedName>
</protein>
<dbReference type="Proteomes" id="UP000237105">
    <property type="component" value="Unassembled WGS sequence"/>
</dbReference>
<proteinExistence type="predicted"/>
<gene>
    <name evidence="1" type="ORF">PanWU01x14_136790</name>
</gene>